<protein>
    <submittedName>
        <fullName evidence="2">Uncharacterized protein</fullName>
    </submittedName>
</protein>
<dbReference type="AlphaFoldDB" id="A0A085N0A5"/>
<dbReference type="EMBL" id="KL367585">
    <property type="protein sequence ID" value="KFD62901.1"/>
    <property type="molecule type" value="Genomic_DNA"/>
</dbReference>
<gene>
    <name evidence="2" type="ORF">M514_24941</name>
</gene>
<name>A0A085N0A5_9BILA</name>
<evidence type="ECO:0000313" key="2">
    <source>
        <dbReference type="EMBL" id="KFD62901.1"/>
    </source>
</evidence>
<organism evidence="2">
    <name type="scientific">Trichuris suis</name>
    <name type="common">pig whipworm</name>
    <dbReference type="NCBI Taxonomy" id="68888"/>
    <lineage>
        <taxon>Eukaryota</taxon>
        <taxon>Metazoa</taxon>
        <taxon>Ecdysozoa</taxon>
        <taxon>Nematoda</taxon>
        <taxon>Enoplea</taxon>
        <taxon>Dorylaimia</taxon>
        <taxon>Trichinellida</taxon>
        <taxon>Trichuridae</taxon>
        <taxon>Trichuris</taxon>
    </lineage>
</organism>
<reference evidence="2" key="1">
    <citation type="journal article" date="2014" name="Nat. Genet.">
        <title>Genome and transcriptome of the porcine whipworm Trichuris suis.</title>
        <authorList>
            <person name="Jex A.R."/>
            <person name="Nejsum P."/>
            <person name="Schwarz E.M."/>
            <person name="Hu L."/>
            <person name="Young N.D."/>
            <person name="Hall R.S."/>
            <person name="Korhonen P.K."/>
            <person name="Liao S."/>
            <person name="Thamsborg S."/>
            <person name="Xia J."/>
            <person name="Xu P."/>
            <person name="Wang S."/>
            <person name="Scheerlinck J.P."/>
            <person name="Hofmann A."/>
            <person name="Sternberg P.W."/>
            <person name="Wang J."/>
            <person name="Gasser R.B."/>
        </authorList>
    </citation>
    <scope>NUCLEOTIDE SEQUENCE [LARGE SCALE GENOMIC DNA]</scope>
    <source>
        <strain evidence="2">DCEP-RM93F</strain>
    </source>
</reference>
<sequence>MTMRFLYAVQGEYVVKQSYRCVLASMRQLVALMARQLTEIAFLGIFREDQNFMFTLANIQKIAQNTYQNLCKQLKSSYFKWRICDRPLKGMAEVPKEASQHRHGGMEPSASPRLP</sequence>
<accession>A0A085N0A5</accession>
<proteinExistence type="predicted"/>
<dbReference type="Proteomes" id="UP000030758">
    <property type="component" value="Unassembled WGS sequence"/>
</dbReference>
<evidence type="ECO:0000256" key="1">
    <source>
        <dbReference type="SAM" id="MobiDB-lite"/>
    </source>
</evidence>
<feature type="region of interest" description="Disordered" evidence="1">
    <location>
        <begin position="94"/>
        <end position="115"/>
    </location>
</feature>